<evidence type="ECO:0000313" key="2">
    <source>
        <dbReference type="Proteomes" id="UP000193355"/>
    </source>
</evidence>
<dbReference type="NCBIfam" id="TIGR01206">
    <property type="entry name" value="lysW"/>
    <property type="match status" value="1"/>
</dbReference>
<protein>
    <submittedName>
        <fullName evidence="1">Alpha-aminoadipate carrier protein LysW</fullName>
    </submittedName>
</protein>
<dbReference type="Pfam" id="PF21344">
    <property type="entry name" value="Zn_ribbon_LysW"/>
    <property type="match status" value="1"/>
</dbReference>
<evidence type="ECO:0000313" key="1">
    <source>
        <dbReference type="EMBL" id="SMG19460.1"/>
    </source>
</evidence>
<accession>A0A1X7IX34</accession>
<reference evidence="2" key="1">
    <citation type="submission" date="2017-04" db="EMBL/GenBank/DDBJ databases">
        <authorList>
            <person name="Varghese N."/>
            <person name="Submissions S."/>
        </authorList>
    </citation>
    <scope>NUCLEOTIDE SEQUENCE [LARGE SCALE GENOMIC DNA]</scope>
    <source>
        <strain evidence="2">USBA 82</strain>
    </source>
</reference>
<organism evidence="1 2">
    <name type="scientific">Dethiosulfovibrio salsuginis</name>
    <dbReference type="NCBI Taxonomy" id="561720"/>
    <lineage>
        <taxon>Bacteria</taxon>
        <taxon>Thermotogati</taxon>
        <taxon>Synergistota</taxon>
        <taxon>Synergistia</taxon>
        <taxon>Synergistales</taxon>
        <taxon>Dethiosulfovibrionaceae</taxon>
        <taxon>Dethiosulfovibrio</taxon>
    </lineage>
</organism>
<dbReference type="PANTHER" id="PTHR40393">
    <property type="entry name" value="LYSINE BIOSYNTHESIS PROTEIN-RELATED-RELATED"/>
    <property type="match status" value="1"/>
</dbReference>
<dbReference type="EMBL" id="FXBB01000006">
    <property type="protein sequence ID" value="SMG19460.1"/>
    <property type="molecule type" value="Genomic_DNA"/>
</dbReference>
<dbReference type="InterPro" id="IPR005906">
    <property type="entry name" value="LysW"/>
</dbReference>
<sequence length="55" mass="5889">MTMSCVICDGAISIPDNAMVGELLICGDCGTELELVSLDPMTLEEAPEIQEDWGE</sequence>
<dbReference type="CDD" id="cd13946">
    <property type="entry name" value="LysW"/>
    <property type="match status" value="1"/>
</dbReference>
<proteinExistence type="predicted"/>
<dbReference type="RefSeq" id="WP_085544010.1">
    <property type="nucleotide sequence ID" value="NZ_FXBB01000006.1"/>
</dbReference>
<keyword evidence="2" id="KW-1185">Reference proteome</keyword>
<dbReference type="Proteomes" id="UP000193355">
    <property type="component" value="Unassembled WGS sequence"/>
</dbReference>
<gene>
    <name evidence="1" type="ORF">SAMN06275492_1069</name>
</gene>
<dbReference type="STRING" id="561720.SAMN06275492_1069"/>
<name>A0A1X7IX34_9BACT</name>
<dbReference type="Gene3D" id="2.20.28.160">
    <property type="match status" value="1"/>
</dbReference>
<dbReference type="AlphaFoldDB" id="A0A1X7IX34"/>
<dbReference type="OrthoDB" id="5686at2"/>
<dbReference type="PANTHER" id="PTHR40393:SF1">
    <property type="entry name" value="LYSINE BIOSYNTHESIS PROTEIN-RELATED"/>
    <property type="match status" value="1"/>
</dbReference>